<gene>
    <name evidence="1" type="ORF">DAKH74_021590</name>
</gene>
<dbReference type="SUPFAM" id="SSF81296">
    <property type="entry name" value="E set domains"/>
    <property type="match status" value="1"/>
</dbReference>
<dbReference type="Gene3D" id="2.60.40.10">
    <property type="entry name" value="Immunoglobulins"/>
    <property type="match status" value="1"/>
</dbReference>
<accession>A0AAV5RY47</accession>
<comment type="caution">
    <text evidence="1">The sequence shown here is derived from an EMBL/GenBank/DDBJ whole genome shotgun (WGS) entry which is preliminary data.</text>
</comment>
<evidence type="ECO:0000313" key="2">
    <source>
        <dbReference type="Proteomes" id="UP001377567"/>
    </source>
</evidence>
<organism evidence="1 2">
    <name type="scientific">Maudiozyma humilis</name>
    <name type="common">Sour dough yeast</name>
    <name type="synonym">Kazachstania humilis</name>
    <dbReference type="NCBI Taxonomy" id="51915"/>
    <lineage>
        <taxon>Eukaryota</taxon>
        <taxon>Fungi</taxon>
        <taxon>Dikarya</taxon>
        <taxon>Ascomycota</taxon>
        <taxon>Saccharomycotina</taxon>
        <taxon>Saccharomycetes</taxon>
        <taxon>Saccharomycetales</taxon>
        <taxon>Saccharomycetaceae</taxon>
        <taxon>Maudiozyma</taxon>
    </lineage>
</organism>
<name>A0AAV5RY47_MAUHU</name>
<evidence type="ECO:0000313" key="1">
    <source>
        <dbReference type="EMBL" id="GMM55543.1"/>
    </source>
</evidence>
<dbReference type="InterPro" id="IPR014756">
    <property type="entry name" value="Ig_E-set"/>
</dbReference>
<evidence type="ECO:0008006" key="3">
    <source>
        <dbReference type="Google" id="ProtNLM"/>
    </source>
</evidence>
<keyword evidence="2" id="KW-1185">Reference proteome</keyword>
<dbReference type="AlphaFoldDB" id="A0AAV5RY47"/>
<dbReference type="Proteomes" id="UP001377567">
    <property type="component" value="Unassembled WGS sequence"/>
</dbReference>
<dbReference type="InterPro" id="IPR013783">
    <property type="entry name" value="Ig-like_fold"/>
</dbReference>
<dbReference type="EMBL" id="BTGD01000005">
    <property type="protein sequence ID" value="GMM55543.1"/>
    <property type="molecule type" value="Genomic_DNA"/>
</dbReference>
<sequence>MTGTILLQIPAEIICGVLRGRSLEKADPVIYVAGDFNNWDIVNEVYCLSLDWDTNIFSVALPKLINRDNFMFKLFLPGQGWFVIPFFETIDDTAGNCNNVLYYNSLCTRQDSNVQEDVCNDVALKATLDHDDVVNDYVEIASIHELSSAEELLNDSPEIMKSVSFTMNDTGTETYSYLEGTPQDTSMGSMSHSTRSFGKSTAATSLHAIAFKVRNYFK</sequence>
<protein>
    <recommendedName>
        <fullName evidence="3">AMP-activated protein kinase glycogen-binding domain-containing protein</fullName>
    </recommendedName>
</protein>
<reference evidence="1 2" key="1">
    <citation type="journal article" date="2023" name="Elife">
        <title>Identification of key yeast species and microbe-microbe interactions impacting larval growth of Drosophila in the wild.</title>
        <authorList>
            <person name="Mure A."/>
            <person name="Sugiura Y."/>
            <person name="Maeda R."/>
            <person name="Honda K."/>
            <person name="Sakurai N."/>
            <person name="Takahashi Y."/>
            <person name="Watada M."/>
            <person name="Katoh T."/>
            <person name="Gotoh A."/>
            <person name="Gotoh Y."/>
            <person name="Taniguchi I."/>
            <person name="Nakamura K."/>
            <person name="Hayashi T."/>
            <person name="Katayama T."/>
            <person name="Uemura T."/>
            <person name="Hattori Y."/>
        </authorList>
    </citation>
    <scope>NUCLEOTIDE SEQUENCE [LARGE SCALE GENOMIC DNA]</scope>
    <source>
        <strain evidence="1 2">KH-74</strain>
    </source>
</reference>
<proteinExistence type="predicted"/>